<dbReference type="PANTHER" id="PTHR47354:SF1">
    <property type="entry name" value="CARNITINE MONOOXYGENASE REDUCTASE SUBUNIT"/>
    <property type="match status" value="1"/>
</dbReference>
<dbReference type="InterPro" id="IPR012675">
    <property type="entry name" value="Beta-grasp_dom_sf"/>
</dbReference>
<keyword evidence="11" id="KW-1185">Reference proteome</keyword>
<organism evidence="10 11">
    <name type="scientific">Pseudonocardia acidicola</name>
    <dbReference type="NCBI Taxonomy" id="2724939"/>
    <lineage>
        <taxon>Bacteria</taxon>
        <taxon>Bacillati</taxon>
        <taxon>Actinomycetota</taxon>
        <taxon>Actinomycetes</taxon>
        <taxon>Pseudonocardiales</taxon>
        <taxon>Pseudonocardiaceae</taxon>
        <taxon>Pseudonocardia</taxon>
    </lineage>
</organism>
<dbReference type="SUPFAM" id="SSF63380">
    <property type="entry name" value="Riboflavin synthase domain-like"/>
    <property type="match status" value="1"/>
</dbReference>
<reference evidence="10 11" key="1">
    <citation type="submission" date="2020-04" db="EMBL/GenBank/DDBJ databases">
        <authorList>
            <person name="Klaysubun C."/>
            <person name="Duangmal K."/>
            <person name="Lipun K."/>
        </authorList>
    </citation>
    <scope>NUCLEOTIDE SEQUENCE [LARGE SCALE GENOMIC DNA]</scope>
    <source>
        <strain evidence="10 11">K10HN5</strain>
    </source>
</reference>
<dbReference type="PRINTS" id="PR00409">
    <property type="entry name" value="PHDIOXRDTASE"/>
</dbReference>
<dbReference type="CDD" id="cd00207">
    <property type="entry name" value="fer2"/>
    <property type="match status" value="1"/>
</dbReference>
<protein>
    <submittedName>
        <fullName evidence="10">Oxidoreductase</fullName>
    </submittedName>
</protein>
<dbReference type="InterPro" id="IPR050415">
    <property type="entry name" value="MRET"/>
</dbReference>
<keyword evidence="2" id="KW-0285">Flavoprotein</keyword>
<dbReference type="PROSITE" id="PS51085">
    <property type="entry name" value="2FE2S_FER_2"/>
    <property type="match status" value="1"/>
</dbReference>
<gene>
    <name evidence="10" type="ORF">HF526_13205</name>
</gene>
<dbReference type="Pfam" id="PF00175">
    <property type="entry name" value="NAD_binding_1"/>
    <property type="match status" value="1"/>
</dbReference>
<dbReference type="Gene3D" id="2.40.30.10">
    <property type="entry name" value="Translation factors"/>
    <property type="match status" value="1"/>
</dbReference>
<feature type="domain" description="FAD-binding FR-type" evidence="9">
    <location>
        <begin position="9"/>
        <end position="111"/>
    </location>
</feature>
<accession>A0ABX1S9N3</accession>
<keyword evidence="5" id="KW-0560">Oxidoreductase</keyword>
<dbReference type="SUPFAM" id="SSF54292">
    <property type="entry name" value="2Fe-2S ferredoxin-like"/>
    <property type="match status" value="1"/>
</dbReference>
<dbReference type="InterPro" id="IPR017938">
    <property type="entry name" value="Riboflavin_synthase-like_b-brl"/>
</dbReference>
<dbReference type="EMBL" id="JAAXLA010000020">
    <property type="protein sequence ID" value="NMH98261.1"/>
    <property type="molecule type" value="Genomic_DNA"/>
</dbReference>
<dbReference type="InterPro" id="IPR017927">
    <property type="entry name" value="FAD-bd_FR_type"/>
</dbReference>
<evidence type="ECO:0000259" key="9">
    <source>
        <dbReference type="PROSITE" id="PS51384"/>
    </source>
</evidence>
<dbReference type="InterPro" id="IPR039261">
    <property type="entry name" value="FNR_nucleotide-bd"/>
</dbReference>
<evidence type="ECO:0000256" key="4">
    <source>
        <dbReference type="ARBA" id="ARBA00022723"/>
    </source>
</evidence>
<keyword evidence="6" id="KW-0408">Iron</keyword>
<keyword evidence="3" id="KW-0001">2Fe-2S</keyword>
<comment type="cofactor">
    <cofactor evidence="1">
        <name>FAD</name>
        <dbReference type="ChEBI" id="CHEBI:57692"/>
    </cofactor>
</comment>
<dbReference type="Gene3D" id="3.10.20.30">
    <property type="match status" value="1"/>
</dbReference>
<dbReference type="Pfam" id="PF00111">
    <property type="entry name" value="Fer2"/>
    <property type="match status" value="1"/>
</dbReference>
<proteinExistence type="predicted"/>
<name>A0ABX1S9N3_9PSEU</name>
<dbReference type="RefSeq" id="WP_169381700.1">
    <property type="nucleotide sequence ID" value="NZ_JAAXLA010000020.1"/>
</dbReference>
<dbReference type="Proteomes" id="UP000820669">
    <property type="component" value="Unassembled WGS sequence"/>
</dbReference>
<evidence type="ECO:0000256" key="5">
    <source>
        <dbReference type="ARBA" id="ARBA00023002"/>
    </source>
</evidence>
<sequence length="322" mass="35398">MSPDAAVLTERLTLTVEATRTVSEDVLLVELRRTDGGDLPPWDPGAHVEVELPSGLRRQYSLCGDPDRRDRYEIAVLREPEGRGGSIELHEVASPGAELWIGLPRNNFPLRPAVHYLFVAGGIGVTPILPMVAAAERAGATWRLVYGARTSRRLSFLDRLEQYGTERVDLWPEDERGRPNLVAELDRTDPSTLVYACGPGGMLDAVALAYAQRPDGRALHVERFGVDQPVDVTGDEIEVVLARSGHTLTVPGEQSILSAVREVLPRTPYSCEEGYCGECETPVLEGTPDHRDTYLSDDEREGGETMMLCVSRCAGRRLVLDL</sequence>
<dbReference type="PANTHER" id="PTHR47354">
    <property type="entry name" value="NADH OXIDOREDUCTASE HCR"/>
    <property type="match status" value="1"/>
</dbReference>
<dbReference type="InterPro" id="IPR001041">
    <property type="entry name" value="2Fe-2S_ferredoxin-type"/>
</dbReference>
<dbReference type="PROSITE" id="PS51384">
    <property type="entry name" value="FAD_FR"/>
    <property type="match status" value="1"/>
</dbReference>
<keyword evidence="7" id="KW-0411">Iron-sulfur</keyword>
<keyword evidence="4" id="KW-0479">Metal-binding</keyword>
<dbReference type="SUPFAM" id="SSF52343">
    <property type="entry name" value="Ferredoxin reductase-like, C-terminal NADP-linked domain"/>
    <property type="match status" value="1"/>
</dbReference>
<evidence type="ECO:0000256" key="1">
    <source>
        <dbReference type="ARBA" id="ARBA00001974"/>
    </source>
</evidence>
<dbReference type="InterPro" id="IPR036010">
    <property type="entry name" value="2Fe-2S_ferredoxin-like_sf"/>
</dbReference>
<evidence type="ECO:0000259" key="8">
    <source>
        <dbReference type="PROSITE" id="PS51085"/>
    </source>
</evidence>
<evidence type="ECO:0000313" key="10">
    <source>
        <dbReference type="EMBL" id="NMH98261.1"/>
    </source>
</evidence>
<feature type="domain" description="2Fe-2S ferredoxin-type" evidence="8">
    <location>
        <begin position="235"/>
        <end position="322"/>
    </location>
</feature>
<evidence type="ECO:0000256" key="6">
    <source>
        <dbReference type="ARBA" id="ARBA00023004"/>
    </source>
</evidence>
<dbReference type="CDD" id="cd06185">
    <property type="entry name" value="PDR_like"/>
    <property type="match status" value="1"/>
</dbReference>
<dbReference type="InterPro" id="IPR001433">
    <property type="entry name" value="OxRdtase_FAD/NAD-bd"/>
</dbReference>
<evidence type="ECO:0000256" key="3">
    <source>
        <dbReference type="ARBA" id="ARBA00022714"/>
    </source>
</evidence>
<evidence type="ECO:0000256" key="2">
    <source>
        <dbReference type="ARBA" id="ARBA00022630"/>
    </source>
</evidence>
<evidence type="ECO:0000313" key="11">
    <source>
        <dbReference type="Proteomes" id="UP000820669"/>
    </source>
</evidence>
<comment type="caution">
    <text evidence="10">The sequence shown here is derived from an EMBL/GenBank/DDBJ whole genome shotgun (WGS) entry which is preliminary data.</text>
</comment>
<dbReference type="Gene3D" id="3.40.50.80">
    <property type="entry name" value="Nucleotide-binding domain of ferredoxin-NADP reductase (FNR) module"/>
    <property type="match status" value="1"/>
</dbReference>
<evidence type="ECO:0000256" key="7">
    <source>
        <dbReference type="ARBA" id="ARBA00023014"/>
    </source>
</evidence>